<evidence type="ECO:0000313" key="2">
    <source>
        <dbReference type="EMBL" id="MBB6143263.1"/>
    </source>
</evidence>
<organism evidence="2 3">
    <name type="scientific">Silvibacterium bohemicum</name>
    <dbReference type="NCBI Taxonomy" id="1577686"/>
    <lineage>
        <taxon>Bacteria</taxon>
        <taxon>Pseudomonadati</taxon>
        <taxon>Acidobacteriota</taxon>
        <taxon>Terriglobia</taxon>
        <taxon>Terriglobales</taxon>
        <taxon>Acidobacteriaceae</taxon>
        <taxon>Silvibacterium</taxon>
    </lineage>
</organism>
<evidence type="ECO:0000256" key="1">
    <source>
        <dbReference type="SAM" id="MobiDB-lite"/>
    </source>
</evidence>
<accession>A0A841JPM0</accession>
<dbReference type="Gene3D" id="2.30.30.40">
    <property type="entry name" value="SH3 Domains"/>
    <property type="match status" value="1"/>
</dbReference>
<reference evidence="2 3" key="1">
    <citation type="submission" date="2020-08" db="EMBL/GenBank/DDBJ databases">
        <title>Genomic Encyclopedia of Type Strains, Phase IV (KMG-IV): sequencing the most valuable type-strain genomes for metagenomic binning, comparative biology and taxonomic classification.</title>
        <authorList>
            <person name="Goeker M."/>
        </authorList>
    </citation>
    <scope>NUCLEOTIDE SEQUENCE [LARGE SCALE GENOMIC DNA]</scope>
    <source>
        <strain evidence="2 3">DSM 103733</strain>
    </source>
</reference>
<dbReference type="Proteomes" id="UP000538666">
    <property type="component" value="Unassembled WGS sequence"/>
</dbReference>
<feature type="compositionally biased region" description="Pro residues" evidence="1">
    <location>
        <begin position="168"/>
        <end position="181"/>
    </location>
</feature>
<dbReference type="EMBL" id="JACHEK010000002">
    <property type="protein sequence ID" value="MBB6143263.1"/>
    <property type="molecule type" value="Genomic_DNA"/>
</dbReference>
<gene>
    <name evidence="2" type="ORF">HNQ77_001207</name>
</gene>
<proteinExistence type="predicted"/>
<feature type="compositionally biased region" description="Basic and acidic residues" evidence="1">
    <location>
        <begin position="191"/>
        <end position="200"/>
    </location>
</feature>
<feature type="region of interest" description="Disordered" evidence="1">
    <location>
        <begin position="167"/>
        <end position="200"/>
    </location>
</feature>
<comment type="caution">
    <text evidence="2">The sequence shown here is derived from an EMBL/GenBank/DDBJ whole genome shotgun (WGS) entry which is preliminary data.</text>
</comment>
<evidence type="ECO:0000313" key="3">
    <source>
        <dbReference type="Proteomes" id="UP000538666"/>
    </source>
</evidence>
<name>A0A841JPM0_9BACT</name>
<protein>
    <submittedName>
        <fullName evidence="2">SH3-like domain-containing protein</fullName>
    </submittedName>
</protein>
<dbReference type="AlphaFoldDB" id="A0A841JPM0"/>
<feature type="compositionally biased region" description="Basic residues" evidence="1">
    <location>
        <begin position="386"/>
        <end position="400"/>
    </location>
</feature>
<feature type="region of interest" description="Disordered" evidence="1">
    <location>
        <begin position="368"/>
        <end position="400"/>
    </location>
</feature>
<sequence>MLSDSGHRPLPPAWMTFLPGKRSRLKLLSVLVLVSGCARFTPKPAQEYVYVSAKRTFLRDRLAAVSNRVGEVSNGEKLLVLDRARRFVKVKDEKGEIGWIDGHAIIEQKVYDQFTELAKQHEKDPVIATGVLRDDSYLHDQPGRQTDHYYLLAENAKLQLITRASVPKPMPPQAVPVPPPATKTKAAGSAKKGEPATVAKDDPAQPVLQDWWLVRDAQGQMGWVWSRMMDVDIPAEIAGLSEGQRYIGAYLLRTVDDPDSSFPDKKAPEYITVINSWKDGLPYDFDQIRVFTWNTRKHRYETAFRERNLQGYLPVTISSTVADNQQEPVFSFKVATGDDVAIDPTTGVAHAAQTETDSYRLEGALVKKIGPATPPAPRPAGAEPVKRRRRAPEKHKRHAH</sequence>
<dbReference type="RefSeq" id="WP_050062164.1">
    <property type="nucleotide sequence ID" value="NZ_JACHEK010000002.1"/>
</dbReference>
<keyword evidence="3" id="KW-1185">Reference proteome</keyword>